<evidence type="ECO:0000259" key="2">
    <source>
        <dbReference type="Pfam" id="PF06057"/>
    </source>
</evidence>
<dbReference type="EMBL" id="FNBM01000001">
    <property type="protein sequence ID" value="SDE95027.1"/>
    <property type="molecule type" value="Genomic_DNA"/>
</dbReference>
<feature type="transmembrane region" description="Helical" evidence="1">
    <location>
        <begin position="7"/>
        <end position="27"/>
    </location>
</feature>
<organism evidence="3 4">
    <name type="scientific">Phytopseudomonas seleniipraecipitans</name>
    <dbReference type="NCBI Taxonomy" id="640205"/>
    <lineage>
        <taxon>Bacteria</taxon>
        <taxon>Pseudomonadati</taxon>
        <taxon>Pseudomonadota</taxon>
        <taxon>Gammaproteobacteria</taxon>
        <taxon>Pseudomonadales</taxon>
        <taxon>Pseudomonadaceae</taxon>
        <taxon>Phytopseudomonas</taxon>
    </lineage>
</organism>
<evidence type="ECO:0000256" key="1">
    <source>
        <dbReference type="SAM" id="Phobius"/>
    </source>
</evidence>
<dbReference type="Pfam" id="PF06057">
    <property type="entry name" value="VirJ"/>
    <property type="match status" value="1"/>
</dbReference>
<dbReference type="PIRSF" id="PIRSF029063">
    <property type="entry name" value="IV_sec_VirJ"/>
    <property type="match status" value="1"/>
</dbReference>
<keyword evidence="1" id="KW-1133">Transmembrane helix</keyword>
<sequence>MTRTAKRLLPILLVLLAMVAGGLYYWLRPAPEASLARHPLASGGDLVLATPGGTVQRRVLLAVPADQQLSEAELLELAQSNHAVIGQYQPTQQSCDDQAKRLQEASATLGGSVDLVAGSDTGAMLAWRWLAAQNDSKAQALSVGFSLRKPDCDAPPPASSAHGHWLVAWNDNPDDASARFVRQQATAETLIGDYQTEPKTLLMTQLRRLLQGASDDLPVVEVPAAQPGDTVSLFYSGDGGWRDLDKAVAEQMAERGYPVVGVDTLRYFWQRKSPEQAASDLSELMREYREKWHAKRFVLIGYSFGADVMPALYNRLPNSDKQQVDAVLLLALARSGAFEIHVDGWLGKDASEAATGPELVKLPAEKVLCVYGTEEAPESGCTQPQATGENLQLPGGHHYDKDYPALAQRLIAAIQKRQQATP</sequence>
<keyword evidence="1" id="KW-0472">Membrane</keyword>
<dbReference type="Proteomes" id="UP000243378">
    <property type="component" value="Unassembled WGS sequence"/>
</dbReference>
<accession>A0A1G7H3L3</accession>
<reference evidence="3 4" key="1">
    <citation type="submission" date="2016-10" db="EMBL/GenBank/DDBJ databases">
        <authorList>
            <person name="de Groot N.N."/>
        </authorList>
    </citation>
    <scope>NUCLEOTIDE SEQUENCE [LARGE SCALE GENOMIC DNA]</scope>
    <source>
        <strain evidence="3 4">LMG 25475</strain>
    </source>
</reference>
<dbReference type="InterPro" id="IPR029058">
    <property type="entry name" value="AB_hydrolase_fold"/>
</dbReference>
<dbReference type="SUPFAM" id="SSF53474">
    <property type="entry name" value="alpha/beta-Hydrolases"/>
    <property type="match status" value="1"/>
</dbReference>
<proteinExistence type="predicted"/>
<dbReference type="InterPro" id="IPR011225">
    <property type="entry name" value="IV_sec_VirJ"/>
</dbReference>
<name>A0A1G7H3L3_9GAMM</name>
<protein>
    <submittedName>
        <fullName evidence="3">Type IV secretory pathway, VirJ component</fullName>
    </submittedName>
</protein>
<dbReference type="OrthoDB" id="641022at2"/>
<dbReference type="RefSeq" id="WP_092364187.1">
    <property type="nucleotide sequence ID" value="NZ_FNBM01000001.1"/>
</dbReference>
<keyword evidence="1" id="KW-0812">Transmembrane</keyword>
<feature type="domain" description="Bacterial virulence" evidence="2">
    <location>
        <begin position="229"/>
        <end position="417"/>
    </location>
</feature>
<dbReference type="Gene3D" id="3.40.50.1820">
    <property type="entry name" value="alpha/beta hydrolase"/>
    <property type="match status" value="1"/>
</dbReference>
<dbReference type="STRING" id="640205.SAMN05216381_0471"/>
<dbReference type="AlphaFoldDB" id="A0A1G7H3L3"/>
<evidence type="ECO:0000313" key="3">
    <source>
        <dbReference type="EMBL" id="SDE95027.1"/>
    </source>
</evidence>
<dbReference type="InterPro" id="IPR010333">
    <property type="entry name" value="VirJ"/>
</dbReference>
<evidence type="ECO:0000313" key="4">
    <source>
        <dbReference type="Proteomes" id="UP000243378"/>
    </source>
</evidence>
<gene>
    <name evidence="3" type="ORF">SAMN05216381_0471</name>
</gene>